<dbReference type="AlphaFoldDB" id="A0A4C1ZJR2"/>
<comment type="caution">
    <text evidence="1">The sequence shown here is derived from an EMBL/GenBank/DDBJ whole genome shotgun (WGS) entry which is preliminary data.</text>
</comment>
<evidence type="ECO:0000313" key="1">
    <source>
        <dbReference type="EMBL" id="GBP87354.1"/>
    </source>
</evidence>
<protein>
    <submittedName>
        <fullName evidence="1">Uncharacterized protein</fullName>
    </submittedName>
</protein>
<dbReference type="EMBL" id="BGZK01001854">
    <property type="protein sequence ID" value="GBP87354.1"/>
    <property type="molecule type" value="Genomic_DNA"/>
</dbReference>
<keyword evidence="2" id="KW-1185">Reference proteome</keyword>
<reference evidence="1 2" key="1">
    <citation type="journal article" date="2019" name="Commun. Biol.">
        <title>The bagworm genome reveals a unique fibroin gene that provides high tensile strength.</title>
        <authorList>
            <person name="Kono N."/>
            <person name="Nakamura H."/>
            <person name="Ohtoshi R."/>
            <person name="Tomita M."/>
            <person name="Numata K."/>
            <person name="Arakawa K."/>
        </authorList>
    </citation>
    <scope>NUCLEOTIDE SEQUENCE [LARGE SCALE GENOMIC DNA]</scope>
</reference>
<accession>A0A4C1ZJR2</accession>
<dbReference type="Proteomes" id="UP000299102">
    <property type="component" value="Unassembled WGS sequence"/>
</dbReference>
<name>A0A4C1ZJR2_EUMVA</name>
<gene>
    <name evidence="1" type="ORF">EVAR_103483_1</name>
</gene>
<proteinExistence type="predicted"/>
<organism evidence="1 2">
    <name type="scientific">Eumeta variegata</name>
    <name type="common">Bagworm moth</name>
    <name type="synonym">Eumeta japonica</name>
    <dbReference type="NCBI Taxonomy" id="151549"/>
    <lineage>
        <taxon>Eukaryota</taxon>
        <taxon>Metazoa</taxon>
        <taxon>Ecdysozoa</taxon>
        <taxon>Arthropoda</taxon>
        <taxon>Hexapoda</taxon>
        <taxon>Insecta</taxon>
        <taxon>Pterygota</taxon>
        <taxon>Neoptera</taxon>
        <taxon>Endopterygota</taxon>
        <taxon>Lepidoptera</taxon>
        <taxon>Glossata</taxon>
        <taxon>Ditrysia</taxon>
        <taxon>Tineoidea</taxon>
        <taxon>Psychidae</taxon>
        <taxon>Oiketicinae</taxon>
        <taxon>Eumeta</taxon>
    </lineage>
</organism>
<evidence type="ECO:0000313" key="2">
    <source>
        <dbReference type="Proteomes" id="UP000299102"/>
    </source>
</evidence>
<sequence>MMEFSAIVARPRARVRVRACVCCACEYDRNAYSLRTRGQLFPLRAAQLSGCDVGAYRRRWERRRYRRRWEHRRYRRRPTSNHDLESFIEGTLRGDDTLNAAFFLFGFLVVSETRSKIKSIYCSLNKITETYNTGAYAFPAGDVSSVNIGAAVQIARPPSRPPAAEKVILFKFNVYRQSPHPAARNE</sequence>